<name>A0A2M6WME8_9BACT</name>
<proteinExistence type="predicted"/>
<feature type="domain" description="WYL" evidence="1">
    <location>
        <begin position="113"/>
        <end position="170"/>
    </location>
</feature>
<dbReference type="Pfam" id="PF13280">
    <property type="entry name" value="WYL"/>
    <property type="match status" value="1"/>
</dbReference>
<dbReference type="InterPro" id="IPR026881">
    <property type="entry name" value="WYL_dom"/>
</dbReference>
<dbReference type="Proteomes" id="UP000229335">
    <property type="component" value="Unassembled WGS sequence"/>
</dbReference>
<evidence type="ECO:0000259" key="1">
    <source>
        <dbReference type="Pfam" id="PF13280"/>
    </source>
</evidence>
<comment type="caution">
    <text evidence="2">The sequence shown here is derived from an EMBL/GenBank/DDBJ whole genome shotgun (WGS) entry which is preliminary data.</text>
</comment>
<accession>A0A2M6WME8</accession>
<reference evidence="3" key="1">
    <citation type="submission" date="2017-09" db="EMBL/GenBank/DDBJ databases">
        <title>Depth-based differentiation of microbial function through sediment-hosted aquifers and enrichment of novel symbionts in the deep terrestrial subsurface.</title>
        <authorList>
            <person name="Probst A.J."/>
            <person name="Ladd B."/>
            <person name="Jarett J.K."/>
            <person name="Geller-Mcgrath D.E."/>
            <person name="Sieber C.M.K."/>
            <person name="Emerson J.B."/>
            <person name="Anantharaman K."/>
            <person name="Thomas B.C."/>
            <person name="Malmstrom R."/>
            <person name="Stieglmeier M."/>
            <person name="Klingl A."/>
            <person name="Woyke T."/>
            <person name="Ryan C.M."/>
            <person name="Banfield J.F."/>
        </authorList>
    </citation>
    <scope>NUCLEOTIDE SEQUENCE [LARGE SCALE GENOMIC DNA]</scope>
</reference>
<dbReference type="AlphaFoldDB" id="A0A2M6WME8"/>
<evidence type="ECO:0000313" key="3">
    <source>
        <dbReference type="Proteomes" id="UP000229335"/>
    </source>
</evidence>
<dbReference type="EMBL" id="PFAS01000018">
    <property type="protein sequence ID" value="PIT93988.1"/>
    <property type="molecule type" value="Genomic_DNA"/>
</dbReference>
<organism evidence="2 3">
    <name type="scientific">Candidatus Falkowbacteria bacterium CG10_big_fil_rev_8_21_14_0_10_43_11</name>
    <dbReference type="NCBI Taxonomy" id="1974568"/>
    <lineage>
        <taxon>Bacteria</taxon>
        <taxon>Candidatus Falkowiibacteriota</taxon>
    </lineage>
</organism>
<dbReference type="PROSITE" id="PS52050">
    <property type="entry name" value="WYL"/>
    <property type="match status" value="1"/>
</dbReference>
<evidence type="ECO:0000313" key="2">
    <source>
        <dbReference type="EMBL" id="PIT93988.1"/>
    </source>
</evidence>
<gene>
    <name evidence="2" type="ORF">COU00_01355</name>
</gene>
<protein>
    <recommendedName>
        <fullName evidence="1">WYL domain-containing protein</fullName>
    </recommendedName>
</protein>
<sequence length="181" mass="21700">MNKKIKYTKQMLEYLSWRLFQKMYGAMEWAKEEAGTINELVEEARNKLTDDQIKIAENRVLRMSNEYGEQKLEELREQHWGELGDDDEDYDYGNDDFIKFDVDYNQKFYEIWKSAVAKRQTVKLKYDSTTSGVSDRLVDPYKSSAPYGEGYCHKRKEVRKFRFDRVIDIEATDKKFVKHKN</sequence>